<accession>A0AAW2DDI0</accession>
<dbReference type="PANTHER" id="PTHR32166:SF63">
    <property type="entry name" value="HAT TRANSPOSON SUPERFAMILY PROTEIN"/>
    <property type="match status" value="1"/>
</dbReference>
<dbReference type="Pfam" id="PF04937">
    <property type="entry name" value="DUF659"/>
    <property type="match status" value="1"/>
</dbReference>
<protein>
    <recommendedName>
        <fullName evidence="5">BED-type domain-containing protein</fullName>
    </recommendedName>
</protein>
<sequence length="654" mass="75470">MVRKRDSFWEYAEDLRNGRFLCKFCQKDFAGGISRIKSHLSGIRGRDVEICLQVPVDVQLAVVQAIDTPSKKAKTVAASNNTLEGESISTSSSAQMPNIREEKDKSIVDQSFAKLLILDSICSDAIQSPFFNDFVKGVAEYGPGYELPSSLTLKSLIMPGIKKEVEEYIHNVKIYLVKTGCTLMYNIWPSRNSYFETLLTYKNIFAYTPRGLACMDPSPYPMKELLLFEEAMSSIVEEIGPRHVVQFIINNDSDDSDEIRSTKDMLKKYPWIYMTNCATHGIGLLLKEIYWISFVYNTIQVAKLIVTYIYKHNVSVPLRRVRKGRRNYISFDICMLISLLEVEDELQALQVSIITLSTDWGRTPNYKQVGELLKGARLIDHAIHCKEFWIRGKKIAQVLRPMLQALCLVDGGGATSGYLYEMLERVKDAIIQCHDNTNFPYDRIWEIFNERRSDIIHPIHAIAAFLNPAYMCSEKFKENVELTNGINFALEHLVDEEEKEAFINQVQLYRMKVSNLFTAQAIIMLKTYHPHIWWECCGNHFPVLQKYAIRILSQPCGSSVCKRYQLRPKYGDDHAFMVNTMIMERHKVLETQMFEAIDLDKLDELSDNINYQHIDHEEWDDGDFEGLLFDLTEGRVNDMIDDVTCSWLDKWPLK</sequence>
<evidence type="ECO:0000256" key="3">
    <source>
        <dbReference type="ARBA" id="ARBA00022833"/>
    </source>
</evidence>
<evidence type="ECO:0000256" key="4">
    <source>
        <dbReference type="PROSITE-ProRule" id="PRU00027"/>
    </source>
</evidence>
<gene>
    <name evidence="6" type="ORF">SO802_009270</name>
</gene>
<evidence type="ECO:0000259" key="5">
    <source>
        <dbReference type="PROSITE" id="PS50808"/>
    </source>
</evidence>
<dbReference type="Proteomes" id="UP001459277">
    <property type="component" value="Unassembled WGS sequence"/>
</dbReference>
<dbReference type="SUPFAM" id="SSF53098">
    <property type="entry name" value="Ribonuclease H-like"/>
    <property type="match status" value="1"/>
</dbReference>
<keyword evidence="7" id="KW-1185">Reference proteome</keyword>
<dbReference type="InterPro" id="IPR003656">
    <property type="entry name" value="Znf_BED"/>
</dbReference>
<comment type="caution">
    <text evidence="6">The sequence shown here is derived from an EMBL/GenBank/DDBJ whole genome shotgun (WGS) entry which is preliminary data.</text>
</comment>
<evidence type="ECO:0000256" key="2">
    <source>
        <dbReference type="ARBA" id="ARBA00022771"/>
    </source>
</evidence>
<evidence type="ECO:0000313" key="7">
    <source>
        <dbReference type="Proteomes" id="UP001459277"/>
    </source>
</evidence>
<dbReference type="InterPro" id="IPR007021">
    <property type="entry name" value="DUF659"/>
</dbReference>
<keyword evidence="2 4" id="KW-0863">Zinc-finger</keyword>
<organism evidence="6 7">
    <name type="scientific">Lithocarpus litseifolius</name>
    <dbReference type="NCBI Taxonomy" id="425828"/>
    <lineage>
        <taxon>Eukaryota</taxon>
        <taxon>Viridiplantae</taxon>
        <taxon>Streptophyta</taxon>
        <taxon>Embryophyta</taxon>
        <taxon>Tracheophyta</taxon>
        <taxon>Spermatophyta</taxon>
        <taxon>Magnoliopsida</taxon>
        <taxon>eudicotyledons</taxon>
        <taxon>Gunneridae</taxon>
        <taxon>Pentapetalae</taxon>
        <taxon>rosids</taxon>
        <taxon>fabids</taxon>
        <taxon>Fagales</taxon>
        <taxon>Fagaceae</taxon>
        <taxon>Lithocarpus</taxon>
    </lineage>
</organism>
<dbReference type="PROSITE" id="PS50808">
    <property type="entry name" value="ZF_BED"/>
    <property type="match status" value="1"/>
</dbReference>
<feature type="domain" description="BED-type" evidence="5">
    <location>
        <begin position="3"/>
        <end position="58"/>
    </location>
</feature>
<dbReference type="EMBL" id="JAZDWU010000003">
    <property type="protein sequence ID" value="KAL0007768.1"/>
    <property type="molecule type" value="Genomic_DNA"/>
</dbReference>
<keyword evidence="1" id="KW-0479">Metal-binding</keyword>
<dbReference type="InterPro" id="IPR012337">
    <property type="entry name" value="RNaseH-like_sf"/>
</dbReference>
<proteinExistence type="predicted"/>
<evidence type="ECO:0000256" key="1">
    <source>
        <dbReference type="ARBA" id="ARBA00022723"/>
    </source>
</evidence>
<dbReference type="PANTHER" id="PTHR32166">
    <property type="entry name" value="OSJNBA0013A04.12 PROTEIN"/>
    <property type="match status" value="1"/>
</dbReference>
<dbReference type="AlphaFoldDB" id="A0AAW2DDI0"/>
<dbReference type="GO" id="GO:0008270">
    <property type="term" value="F:zinc ion binding"/>
    <property type="evidence" value="ECO:0007669"/>
    <property type="project" value="UniProtKB-KW"/>
</dbReference>
<keyword evidence="3" id="KW-0862">Zinc</keyword>
<name>A0AAW2DDI0_9ROSI</name>
<evidence type="ECO:0000313" key="6">
    <source>
        <dbReference type="EMBL" id="KAL0007768.1"/>
    </source>
</evidence>
<dbReference type="GO" id="GO:0003677">
    <property type="term" value="F:DNA binding"/>
    <property type="evidence" value="ECO:0007669"/>
    <property type="project" value="InterPro"/>
</dbReference>
<reference evidence="6 7" key="1">
    <citation type="submission" date="2024-01" db="EMBL/GenBank/DDBJ databases">
        <title>A telomere-to-telomere, gap-free genome of sweet tea (Lithocarpus litseifolius).</title>
        <authorList>
            <person name="Zhou J."/>
        </authorList>
    </citation>
    <scope>NUCLEOTIDE SEQUENCE [LARGE SCALE GENOMIC DNA]</scope>
    <source>
        <strain evidence="6">Zhou-2022a</strain>
        <tissue evidence="6">Leaf</tissue>
    </source>
</reference>